<comment type="caution">
    <text evidence="1">The sequence shown here is derived from an EMBL/GenBank/DDBJ whole genome shotgun (WGS) entry which is preliminary data.</text>
</comment>
<evidence type="ECO:0000313" key="2">
    <source>
        <dbReference type="Proteomes" id="UP000636956"/>
    </source>
</evidence>
<reference evidence="1" key="1">
    <citation type="journal article" date="2014" name="Int. J. Syst. Evol. Microbiol.">
        <title>Complete genome sequence of Corynebacterium casei LMG S-19264T (=DSM 44701T), isolated from a smear-ripened cheese.</title>
        <authorList>
            <consortium name="US DOE Joint Genome Institute (JGI-PGF)"/>
            <person name="Walter F."/>
            <person name="Albersmeier A."/>
            <person name="Kalinowski J."/>
            <person name="Ruckert C."/>
        </authorList>
    </citation>
    <scope>NUCLEOTIDE SEQUENCE</scope>
    <source>
        <strain evidence="1">CGMCC 1.8984</strain>
    </source>
</reference>
<reference evidence="1" key="2">
    <citation type="submission" date="2020-09" db="EMBL/GenBank/DDBJ databases">
        <authorList>
            <person name="Sun Q."/>
            <person name="Zhou Y."/>
        </authorList>
    </citation>
    <scope>NUCLEOTIDE SEQUENCE</scope>
    <source>
        <strain evidence="1">CGMCC 1.8984</strain>
    </source>
</reference>
<dbReference type="EMBL" id="BMMD01000001">
    <property type="protein sequence ID" value="GGJ69462.1"/>
    <property type="molecule type" value="Genomic_DNA"/>
</dbReference>
<keyword evidence="2" id="KW-1185">Reference proteome</keyword>
<dbReference type="Proteomes" id="UP000636956">
    <property type="component" value="Unassembled WGS sequence"/>
</dbReference>
<organism evidence="1 2">
    <name type="scientific">Agromyces bauzanensis</name>
    <dbReference type="NCBI Taxonomy" id="1308924"/>
    <lineage>
        <taxon>Bacteria</taxon>
        <taxon>Bacillati</taxon>
        <taxon>Actinomycetota</taxon>
        <taxon>Actinomycetes</taxon>
        <taxon>Micrococcales</taxon>
        <taxon>Microbacteriaceae</taxon>
        <taxon>Agromyces</taxon>
    </lineage>
</organism>
<dbReference type="AlphaFoldDB" id="A0A917UN93"/>
<sequence length="97" mass="9553">MLADHYPAGGPSDAADAALVRLLAAAPPPGRREHRDDGVLRVQLLVRAHVATAALILGDVGAAAAHPDAAFGAGARACPAPGPALAIATAVVDGLRP</sequence>
<dbReference type="RefSeq" id="WP_188741751.1">
    <property type="nucleotide sequence ID" value="NZ_BAABFW010000041.1"/>
</dbReference>
<evidence type="ECO:0000313" key="1">
    <source>
        <dbReference type="EMBL" id="GGJ69462.1"/>
    </source>
</evidence>
<accession>A0A917UN93</accession>
<gene>
    <name evidence="1" type="ORF">GCM10011372_04080</name>
</gene>
<proteinExistence type="predicted"/>
<name>A0A917UN93_9MICO</name>
<protein>
    <submittedName>
        <fullName evidence="1">Uncharacterized protein</fullName>
    </submittedName>
</protein>